<dbReference type="InterPro" id="IPR036412">
    <property type="entry name" value="HAD-like_sf"/>
</dbReference>
<evidence type="ECO:0000313" key="2">
    <source>
        <dbReference type="Proteomes" id="UP000195447"/>
    </source>
</evidence>
<dbReference type="Proteomes" id="UP000195447">
    <property type="component" value="Unassembled WGS sequence"/>
</dbReference>
<dbReference type="PANTHER" id="PTHR19288:SF46">
    <property type="entry name" value="HALOACID DEHALOGENASE-LIKE HYDROLASE DOMAIN-CONTAINING PROTEIN 2"/>
    <property type="match status" value="1"/>
</dbReference>
<dbReference type="SFLD" id="SFLDG01129">
    <property type="entry name" value="C1.5:_HAD__Beta-PGM__Phosphata"/>
    <property type="match status" value="1"/>
</dbReference>
<dbReference type="AlphaFoldDB" id="A0A1Y4LVF2"/>
<evidence type="ECO:0000313" key="1">
    <source>
        <dbReference type="EMBL" id="OUP59579.1"/>
    </source>
</evidence>
<dbReference type="SUPFAM" id="SSF56784">
    <property type="entry name" value="HAD-like"/>
    <property type="match status" value="1"/>
</dbReference>
<dbReference type="InterPro" id="IPR006357">
    <property type="entry name" value="HAD-SF_hydro_IIA"/>
</dbReference>
<dbReference type="EMBL" id="NFKM01000013">
    <property type="protein sequence ID" value="OUP59579.1"/>
    <property type="molecule type" value="Genomic_DNA"/>
</dbReference>
<dbReference type="GO" id="GO:0016791">
    <property type="term" value="F:phosphatase activity"/>
    <property type="evidence" value="ECO:0007669"/>
    <property type="project" value="TreeGrafter"/>
</dbReference>
<dbReference type="Pfam" id="PF13242">
    <property type="entry name" value="Hydrolase_like"/>
    <property type="match status" value="1"/>
</dbReference>
<name>A0A1Y4LVF2_9FIRM</name>
<dbReference type="GO" id="GO:0005737">
    <property type="term" value="C:cytoplasm"/>
    <property type="evidence" value="ECO:0007669"/>
    <property type="project" value="TreeGrafter"/>
</dbReference>
<proteinExistence type="predicted"/>
<dbReference type="Pfam" id="PF13344">
    <property type="entry name" value="Hydrolase_6"/>
    <property type="match status" value="1"/>
</dbReference>
<keyword evidence="2" id="KW-1185">Reference proteome</keyword>
<comment type="caution">
    <text evidence="1">The sequence shown here is derived from an EMBL/GenBank/DDBJ whole genome shotgun (WGS) entry which is preliminary data.</text>
</comment>
<dbReference type="RefSeq" id="WP_087158812.1">
    <property type="nucleotide sequence ID" value="NZ_NFKM01000013.1"/>
</dbReference>
<organism evidence="1 2">
    <name type="scientific">Faecalitalea cylindroides</name>
    <dbReference type="NCBI Taxonomy" id="39483"/>
    <lineage>
        <taxon>Bacteria</taxon>
        <taxon>Bacillati</taxon>
        <taxon>Bacillota</taxon>
        <taxon>Erysipelotrichia</taxon>
        <taxon>Erysipelotrichales</taxon>
        <taxon>Erysipelotrichaceae</taxon>
        <taxon>Faecalitalea</taxon>
    </lineage>
</organism>
<dbReference type="SFLD" id="SFLDS00003">
    <property type="entry name" value="Haloacid_Dehalogenase"/>
    <property type="match status" value="1"/>
</dbReference>
<dbReference type="Gene3D" id="3.40.50.1000">
    <property type="entry name" value="HAD superfamily/HAD-like"/>
    <property type="match status" value="2"/>
</dbReference>
<dbReference type="PANTHER" id="PTHR19288">
    <property type="entry name" value="4-NITROPHENYLPHOSPHATASE-RELATED"/>
    <property type="match status" value="1"/>
</dbReference>
<dbReference type="InterPro" id="IPR023214">
    <property type="entry name" value="HAD_sf"/>
</dbReference>
<sequence length="262" mass="29500">MKTVVLDLDGTMYRGSQIIQSAKEFIDYCLENKIPFIFLTNNAMRTRAQNVKHMLDMGYSGISSEQFFNSAMAACAYAKKQYSIKRAVYLGKDGLKEAMELSSIEYDPKHPQAVFVGLNKEATYQDYSQYLAYLLKGAKLIGTNKDRILASPKGFEIGNGSIVKMFEYASNQISPDIGKPATPILDLCLDHFELDRNDILLVGDNLETDIKLGQNANIETVFVQTGVHTKEDIKRLNIHPTYVIDHLMELPALIFDHNNDTI</sequence>
<accession>A0A1Y4LVF2</accession>
<reference evidence="2" key="1">
    <citation type="submission" date="2017-04" db="EMBL/GenBank/DDBJ databases">
        <title>Function of individual gut microbiota members based on whole genome sequencing of pure cultures obtained from chicken caecum.</title>
        <authorList>
            <person name="Medvecky M."/>
            <person name="Cejkova D."/>
            <person name="Polansky O."/>
            <person name="Karasova D."/>
            <person name="Kubasova T."/>
            <person name="Cizek A."/>
            <person name="Rychlik I."/>
        </authorList>
    </citation>
    <scope>NUCLEOTIDE SEQUENCE [LARGE SCALE GENOMIC DNA]</scope>
    <source>
        <strain evidence="2">An178</strain>
    </source>
</reference>
<dbReference type="NCBIfam" id="TIGR01460">
    <property type="entry name" value="HAD-SF-IIA"/>
    <property type="match status" value="1"/>
</dbReference>
<protein>
    <submittedName>
        <fullName evidence="1">4-nitrophenylphosphatase</fullName>
    </submittedName>
</protein>
<gene>
    <name evidence="1" type="ORF">B5F14_07090</name>
</gene>